<dbReference type="InterPro" id="IPR041577">
    <property type="entry name" value="RT_RNaseH_2"/>
</dbReference>
<sequence length="278" mass="31532">SKIDLIRAYHQIPVEPQDVPKTAVITPFGLFEFLRMPFGLRNAAQTFQRFIDQVLHGLPFCYAYIDDLLVASSSPEEHQQHLRQVFQRLSEHGIIINPSKCRFGVSELEFLGHTVSSQGIRPSDTKVKAITDFPMPMSLRKLRPLNNLLATPHGKDRTLEWTEAATTAFINIKEALATATLLTHPKPFAPTCVMTDASDTAVGAVLLQQIDDDWQPIAYFSKKLRPAETRYSTFDRELLAIYLAIKHFRHFVEGREFYIATDHKPLTFALSTASDKYT</sequence>
<accession>A0AA35RF18</accession>
<organism evidence="3 4">
    <name type="scientific">Geodia barretti</name>
    <name type="common">Barrett's horny sponge</name>
    <dbReference type="NCBI Taxonomy" id="519541"/>
    <lineage>
        <taxon>Eukaryota</taxon>
        <taxon>Metazoa</taxon>
        <taxon>Porifera</taxon>
        <taxon>Demospongiae</taxon>
        <taxon>Heteroscleromorpha</taxon>
        <taxon>Tetractinellida</taxon>
        <taxon>Astrophorina</taxon>
        <taxon>Geodiidae</taxon>
        <taxon>Geodia</taxon>
    </lineage>
</organism>
<feature type="non-terminal residue" evidence="3">
    <location>
        <position position="1"/>
    </location>
</feature>
<keyword evidence="4" id="KW-1185">Reference proteome</keyword>
<dbReference type="Pfam" id="PF17919">
    <property type="entry name" value="RT_RNaseH_2"/>
    <property type="match status" value="1"/>
</dbReference>
<dbReference type="SUPFAM" id="SSF56672">
    <property type="entry name" value="DNA/RNA polymerases"/>
    <property type="match status" value="1"/>
</dbReference>
<dbReference type="AlphaFoldDB" id="A0AA35RF18"/>
<keyword evidence="1" id="KW-0511">Multifunctional enzyme</keyword>
<protein>
    <submittedName>
        <fullName evidence="3">Transposon Tf2-9 polyprotein</fullName>
    </submittedName>
</protein>
<reference evidence="3" key="1">
    <citation type="submission" date="2023-03" db="EMBL/GenBank/DDBJ databases">
        <authorList>
            <person name="Steffen K."/>
            <person name="Cardenas P."/>
        </authorList>
    </citation>
    <scope>NUCLEOTIDE SEQUENCE</scope>
</reference>
<evidence type="ECO:0000259" key="2">
    <source>
        <dbReference type="PROSITE" id="PS50878"/>
    </source>
</evidence>
<dbReference type="PANTHER" id="PTHR37984:SF5">
    <property type="entry name" value="PROTEIN NYNRIN-LIKE"/>
    <property type="match status" value="1"/>
</dbReference>
<comment type="caution">
    <text evidence="3">The sequence shown here is derived from an EMBL/GenBank/DDBJ whole genome shotgun (WGS) entry which is preliminary data.</text>
</comment>
<dbReference type="Gene3D" id="3.30.70.270">
    <property type="match status" value="1"/>
</dbReference>
<dbReference type="CDD" id="cd01647">
    <property type="entry name" value="RT_LTR"/>
    <property type="match status" value="1"/>
</dbReference>
<dbReference type="InterPro" id="IPR043502">
    <property type="entry name" value="DNA/RNA_pol_sf"/>
</dbReference>
<proteinExistence type="predicted"/>
<dbReference type="CDD" id="cd09274">
    <property type="entry name" value="RNase_HI_RT_Ty3"/>
    <property type="match status" value="1"/>
</dbReference>
<feature type="domain" description="Reverse transcriptase" evidence="2">
    <location>
        <begin position="1"/>
        <end position="115"/>
    </location>
</feature>
<name>A0AA35RF18_GEOBA</name>
<evidence type="ECO:0000313" key="3">
    <source>
        <dbReference type="EMBL" id="CAI8009513.1"/>
    </source>
</evidence>
<gene>
    <name evidence="3" type="ORF">GBAR_LOCUS6369</name>
</gene>
<dbReference type="FunFam" id="3.30.70.270:FF:000164">
    <property type="match status" value="1"/>
</dbReference>
<dbReference type="InterPro" id="IPR000477">
    <property type="entry name" value="RT_dom"/>
</dbReference>
<feature type="non-terminal residue" evidence="3">
    <location>
        <position position="278"/>
    </location>
</feature>
<dbReference type="Pfam" id="PF00078">
    <property type="entry name" value="RVT_1"/>
    <property type="match status" value="1"/>
</dbReference>
<evidence type="ECO:0000313" key="4">
    <source>
        <dbReference type="Proteomes" id="UP001174909"/>
    </source>
</evidence>
<dbReference type="PANTHER" id="PTHR37984">
    <property type="entry name" value="PROTEIN CBG26694"/>
    <property type="match status" value="1"/>
</dbReference>
<dbReference type="Gene3D" id="3.10.20.370">
    <property type="match status" value="1"/>
</dbReference>
<dbReference type="PROSITE" id="PS50878">
    <property type="entry name" value="RT_POL"/>
    <property type="match status" value="1"/>
</dbReference>
<dbReference type="EMBL" id="CASHTH010000970">
    <property type="protein sequence ID" value="CAI8009513.1"/>
    <property type="molecule type" value="Genomic_DNA"/>
</dbReference>
<evidence type="ECO:0000256" key="1">
    <source>
        <dbReference type="ARBA" id="ARBA00023268"/>
    </source>
</evidence>
<dbReference type="FunFam" id="3.10.20.370:FF:000001">
    <property type="entry name" value="Retrovirus-related Pol polyprotein from transposon 17.6-like protein"/>
    <property type="match status" value="1"/>
</dbReference>
<dbReference type="InterPro" id="IPR043128">
    <property type="entry name" value="Rev_trsase/Diguanyl_cyclase"/>
</dbReference>
<dbReference type="Proteomes" id="UP001174909">
    <property type="component" value="Unassembled WGS sequence"/>
</dbReference>
<dbReference type="GO" id="GO:0003824">
    <property type="term" value="F:catalytic activity"/>
    <property type="evidence" value="ECO:0007669"/>
    <property type="project" value="UniProtKB-KW"/>
</dbReference>
<dbReference type="InterPro" id="IPR050951">
    <property type="entry name" value="Retrovirus_Pol_polyprotein"/>
</dbReference>